<dbReference type="InterPro" id="IPR015920">
    <property type="entry name" value="Cellobiose_DH-like_cyt"/>
</dbReference>
<dbReference type="EMBL" id="FJOG01000045">
    <property type="protein sequence ID" value="CZR67636.1"/>
    <property type="molecule type" value="Genomic_DNA"/>
</dbReference>
<evidence type="ECO:0000256" key="1">
    <source>
        <dbReference type="ARBA" id="ARBA00004370"/>
    </source>
</evidence>
<feature type="transmembrane region" description="Helical" evidence="8">
    <location>
        <begin position="363"/>
        <end position="382"/>
    </location>
</feature>
<keyword evidence="12" id="KW-1185">Reference proteome</keyword>
<keyword evidence="9" id="KW-0732">Signal</keyword>
<evidence type="ECO:0000256" key="4">
    <source>
        <dbReference type="ARBA" id="ARBA00022982"/>
    </source>
</evidence>
<evidence type="ECO:0000256" key="6">
    <source>
        <dbReference type="ARBA" id="ARBA00023136"/>
    </source>
</evidence>
<dbReference type="PROSITE" id="PS50836">
    <property type="entry name" value="DOMON"/>
    <property type="match status" value="1"/>
</dbReference>
<dbReference type="Gene3D" id="2.60.40.1210">
    <property type="entry name" value="Cellobiose dehydrogenase, cytochrome domain"/>
    <property type="match status" value="1"/>
</dbReference>
<sequence length="497" mass="51159">MRITGIQNAGALVASLASTVSAVVTYTPGPSYSVGIPSGSSISSSSTGSLYFQLSASTSYQWVGLGIGSEMSGSTIFVMYTDGTGNVTISARDGTGHVQPTADSSIQSGVTLLEGSGVVNGKMIANVKCTSCKLDSSSSSSSSPWIAAWNSGSAINSQSLSYSITQHSGSNYKQFEFDLSQASISSDSNPFVTSSSTSGGSSTTGTGTGTGTATGSAATSTSSSDSSSNDNSSGDNSGSSGATVVGTSFTVISDYDKAHGIVMGVVVVLLFPLGAIFMRMGSSAWMHGAWQMFSLVALLCGFGLGVKLAQMRSYVGGSSFGKRYGPFGGGDSPFGGSSSGGSSSSANGSGSGRRNELFNNTHTIFGVVIVALFLIQPLFGIIHHIQYKRNFARAGVSHLHIWYGRILMILAVVNGGLGLKLANNSKNGEIAYGVIAGIIGLIYILVTVFKRKGSGSSLLMRKEGSVERGMASEDVSGGEGYEREPQRHRSRRSEGRR</sequence>
<dbReference type="CDD" id="cd09630">
    <property type="entry name" value="CDH_like_cytochrome"/>
    <property type="match status" value="1"/>
</dbReference>
<evidence type="ECO:0000256" key="8">
    <source>
        <dbReference type="SAM" id="Phobius"/>
    </source>
</evidence>
<evidence type="ECO:0000256" key="5">
    <source>
        <dbReference type="ARBA" id="ARBA00022989"/>
    </source>
</evidence>
<keyword evidence="6 8" id="KW-0472">Membrane</keyword>
<dbReference type="Pfam" id="PF16010">
    <property type="entry name" value="CDH-cyt"/>
    <property type="match status" value="1"/>
</dbReference>
<dbReference type="Gene3D" id="1.20.120.1770">
    <property type="match status" value="1"/>
</dbReference>
<evidence type="ECO:0000313" key="11">
    <source>
        <dbReference type="EMBL" id="CZR67636.1"/>
    </source>
</evidence>
<feature type="transmembrane region" description="Helical" evidence="8">
    <location>
        <begin position="402"/>
        <end position="418"/>
    </location>
</feature>
<dbReference type="InterPro" id="IPR005018">
    <property type="entry name" value="DOMON_domain"/>
</dbReference>
<dbReference type="PANTHER" id="PTHR47797:SF4">
    <property type="entry name" value="DOMON DOMAIN-CONTAINING PROTEIN"/>
    <property type="match status" value="1"/>
</dbReference>
<feature type="compositionally biased region" description="Basic and acidic residues" evidence="7">
    <location>
        <begin position="480"/>
        <end position="497"/>
    </location>
</feature>
<dbReference type="SMART" id="SM00664">
    <property type="entry name" value="DoH"/>
    <property type="match status" value="1"/>
</dbReference>
<reference evidence="11 12" key="1">
    <citation type="submission" date="2016-03" db="EMBL/GenBank/DDBJ databases">
        <authorList>
            <person name="Ploux O."/>
        </authorList>
    </citation>
    <scope>NUCLEOTIDE SEQUENCE [LARGE SCALE GENOMIC DNA]</scope>
    <source>
        <strain evidence="11 12">UAMH 11012</strain>
    </source>
</reference>
<keyword evidence="4" id="KW-0249">Electron transport</keyword>
<protein>
    <submittedName>
        <fullName evidence="11">Related to WSC4 Cell wall integrity and stress response component 4</fullName>
    </submittedName>
</protein>
<dbReference type="OrthoDB" id="19261at2759"/>
<feature type="transmembrane region" description="Helical" evidence="8">
    <location>
        <begin position="289"/>
        <end position="309"/>
    </location>
</feature>
<dbReference type="Pfam" id="PF03188">
    <property type="entry name" value="Cytochrom_B561"/>
    <property type="match status" value="1"/>
</dbReference>
<keyword evidence="3 8" id="KW-0812">Transmembrane</keyword>
<feature type="domain" description="DOMON" evidence="10">
    <location>
        <begin position="34"/>
        <end position="152"/>
    </location>
</feature>
<feature type="compositionally biased region" description="Low complexity" evidence="7">
    <location>
        <begin position="213"/>
        <end position="241"/>
    </location>
</feature>
<organism evidence="11 12">
    <name type="scientific">Phialocephala subalpina</name>
    <dbReference type="NCBI Taxonomy" id="576137"/>
    <lineage>
        <taxon>Eukaryota</taxon>
        <taxon>Fungi</taxon>
        <taxon>Dikarya</taxon>
        <taxon>Ascomycota</taxon>
        <taxon>Pezizomycotina</taxon>
        <taxon>Leotiomycetes</taxon>
        <taxon>Helotiales</taxon>
        <taxon>Mollisiaceae</taxon>
        <taxon>Phialocephala</taxon>
        <taxon>Phialocephala fortinii species complex</taxon>
    </lineage>
</organism>
<feature type="region of interest" description="Disordered" evidence="7">
    <location>
        <begin position="461"/>
        <end position="497"/>
    </location>
</feature>
<keyword evidence="5 8" id="KW-1133">Transmembrane helix</keyword>
<dbReference type="GO" id="GO:0016020">
    <property type="term" value="C:membrane"/>
    <property type="evidence" value="ECO:0007669"/>
    <property type="project" value="UniProtKB-SubCell"/>
</dbReference>
<feature type="compositionally biased region" description="Low complexity" evidence="7">
    <location>
        <begin position="193"/>
        <end position="205"/>
    </location>
</feature>
<feature type="signal peptide" evidence="9">
    <location>
        <begin position="1"/>
        <end position="22"/>
    </location>
</feature>
<dbReference type="Proteomes" id="UP000184330">
    <property type="component" value="Unassembled WGS sequence"/>
</dbReference>
<dbReference type="PANTHER" id="PTHR47797">
    <property type="entry name" value="DEHYDROGENASE, PUTATIVE (AFU_ORTHOLOGUE AFUA_8G05805)-RELATED"/>
    <property type="match status" value="1"/>
</dbReference>
<dbReference type="AlphaFoldDB" id="A0A1L7XRG3"/>
<feature type="chain" id="PRO_5012408567" evidence="9">
    <location>
        <begin position="23"/>
        <end position="497"/>
    </location>
</feature>
<evidence type="ECO:0000256" key="2">
    <source>
        <dbReference type="ARBA" id="ARBA00022448"/>
    </source>
</evidence>
<evidence type="ECO:0000259" key="10">
    <source>
        <dbReference type="PROSITE" id="PS50836"/>
    </source>
</evidence>
<proteinExistence type="predicted"/>
<dbReference type="STRING" id="576137.A0A1L7XRG3"/>
<evidence type="ECO:0000256" key="7">
    <source>
        <dbReference type="SAM" id="MobiDB-lite"/>
    </source>
</evidence>
<accession>A0A1L7XRG3</accession>
<name>A0A1L7XRG3_9HELO</name>
<feature type="transmembrane region" description="Helical" evidence="8">
    <location>
        <begin position="430"/>
        <end position="449"/>
    </location>
</feature>
<dbReference type="SUPFAM" id="SSF49344">
    <property type="entry name" value="CBD9-like"/>
    <property type="match status" value="1"/>
</dbReference>
<evidence type="ECO:0000256" key="3">
    <source>
        <dbReference type="ARBA" id="ARBA00022692"/>
    </source>
</evidence>
<evidence type="ECO:0000313" key="12">
    <source>
        <dbReference type="Proteomes" id="UP000184330"/>
    </source>
</evidence>
<dbReference type="InterPro" id="IPR006593">
    <property type="entry name" value="Cyt_b561/ferric_Rdtase_TM"/>
</dbReference>
<comment type="subcellular location">
    <subcellularLocation>
        <location evidence="1">Membrane</location>
    </subcellularLocation>
</comment>
<feature type="transmembrane region" description="Helical" evidence="8">
    <location>
        <begin position="258"/>
        <end position="277"/>
    </location>
</feature>
<gene>
    <name evidence="11" type="ORF">PAC_17535</name>
</gene>
<dbReference type="CDD" id="cd08760">
    <property type="entry name" value="Cyt_b561_FRRS1_like"/>
    <property type="match status" value="1"/>
</dbReference>
<feature type="region of interest" description="Disordered" evidence="7">
    <location>
        <begin position="190"/>
        <end position="241"/>
    </location>
</feature>
<keyword evidence="2" id="KW-0813">Transport</keyword>
<evidence type="ECO:0000256" key="9">
    <source>
        <dbReference type="SAM" id="SignalP"/>
    </source>
</evidence>